<reference evidence="2" key="1">
    <citation type="submission" date="2020-07" db="EMBL/GenBank/DDBJ databases">
        <authorList>
            <person name="Tarantini F.S."/>
            <person name="Hong K.W."/>
            <person name="Chan K.G."/>
        </authorList>
    </citation>
    <scope>NUCLEOTIDE SEQUENCE</scope>
    <source>
        <strain evidence="2">32-07</strain>
    </source>
</reference>
<organism evidence="2 3">
    <name type="scientific">Actinomadura graeca</name>
    <dbReference type="NCBI Taxonomy" id="2750812"/>
    <lineage>
        <taxon>Bacteria</taxon>
        <taxon>Bacillati</taxon>
        <taxon>Actinomycetota</taxon>
        <taxon>Actinomycetes</taxon>
        <taxon>Streptosporangiales</taxon>
        <taxon>Thermomonosporaceae</taxon>
        <taxon>Actinomadura</taxon>
    </lineage>
</organism>
<evidence type="ECO:0008006" key="4">
    <source>
        <dbReference type="Google" id="ProtNLM"/>
    </source>
</evidence>
<sequence>MSGRVHSGDKVVRLAKPRLHGNGAGQAGGLSEEERQIPLAELAEITAELDELHARTRQITARFHGAATPAPANEFGAA</sequence>
<protein>
    <recommendedName>
        <fullName evidence="4">DUF1192 domain-containing protein</fullName>
    </recommendedName>
</protein>
<keyword evidence="3" id="KW-1185">Reference proteome</keyword>
<dbReference type="RefSeq" id="WP_231336124.1">
    <property type="nucleotide sequence ID" value="NZ_CP059572.1"/>
</dbReference>
<name>A0ABX8QVY8_9ACTN</name>
<proteinExistence type="predicted"/>
<feature type="region of interest" description="Disordered" evidence="1">
    <location>
        <begin position="1"/>
        <end position="35"/>
    </location>
</feature>
<evidence type="ECO:0000313" key="3">
    <source>
        <dbReference type="Proteomes" id="UP001049518"/>
    </source>
</evidence>
<evidence type="ECO:0000256" key="1">
    <source>
        <dbReference type="SAM" id="MobiDB-lite"/>
    </source>
</evidence>
<dbReference type="EMBL" id="CP059572">
    <property type="protein sequence ID" value="QXJ22788.1"/>
    <property type="molecule type" value="Genomic_DNA"/>
</dbReference>
<accession>A0ABX8QVY8</accession>
<evidence type="ECO:0000313" key="2">
    <source>
        <dbReference type="EMBL" id="QXJ22788.1"/>
    </source>
</evidence>
<dbReference type="Proteomes" id="UP001049518">
    <property type="component" value="Chromosome"/>
</dbReference>
<gene>
    <name evidence="2" type="ORF">AGRA3207_003848</name>
</gene>
<feature type="compositionally biased region" description="Basic and acidic residues" evidence="1">
    <location>
        <begin position="1"/>
        <end position="12"/>
    </location>
</feature>